<feature type="compositionally biased region" description="Basic residues" evidence="1">
    <location>
        <begin position="635"/>
        <end position="646"/>
    </location>
</feature>
<feature type="region of interest" description="Disordered" evidence="1">
    <location>
        <begin position="1"/>
        <end position="104"/>
    </location>
</feature>
<dbReference type="Pfam" id="PF09462">
    <property type="entry name" value="Mus7"/>
    <property type="match status" value="1"/>
</dbReference>
<feature type="compositionally biased region" description="Polar residues" evidence="1">
    <location>
        <begin position="258"/>
        <end position="268"/>
    </location>
</feature>
<protein>
    <submittedName>
        <fullName evidence="2">Uncharacterized protein</fullName>
    </submittedName>
</protein>
<feature type="compositionally biased region" description="Polar residues" evidence="1">
    <location>
        <begin position="294"/>
        <end position="307"/>
    </location>
</feature>
<evidence type="ECO:0000313" key="3">
    <source>
        <dbReference type="Proteomes" id="UP001595075"/>
    </source>
</evidence>
<feature type="compositionally biased region" description="Basic and acidic residues" evidence="1">
    <location>
        <begin position="172"/>
        <end position="187"/>
    </location>
</feature>
<feature type="region of interest" description="Disordered" evidence="1">
    <location>
        <begin position="146"/>
        <end position="201"/>
    </location>
</feature>
<dbReference type="EMBL" id="JAZHXI010000003">
    <property type="protein sequence ID" value="KAL2073557.1"/>
    <property type="molecule type" value="Genomic_DNA"/>
</dbReference>
<feature type="compositionally biased region" description="Polar residues" evidence="1">
    <location>
        <begin position="405"/>
        <end position="421"/>
    </location>
</feature>
<feature type="region of interest" description="Disordered" evidence="1">
    <location>
        <begin position="590"/>
        <end position="672"/>
    </location>
</feature>
<feature type="compositionally biased region" description="Basic residues" evidence="1">
    <location>
        <begin position="656"/>
        <end position="669"/>
    </location>
</feature>
<feature type="compositionally biased region" description="Acidic residues" evidence="1">
    <location>
        <begin position="42"/>
        <end position="60"/>
    </location>
</feature>
<accession>A0ABR4CUQ2</accession>
<feature type="compositionally biased region" description="Basic residues" evidence="1">
    <location>
        <begin position="337"/>
        <end position="357"/>
    </location>
</feature>
<gene>
    <name evidence="2" type="ORF">VTL71DRAFT_10883</name>
</gene>
<feature type="compositionally biased region" description="Polar residues" evidence="1">
    <location>
        <begin position="20"/>
        <end position="29"/>
    </location>
</feature>
<organism evidence="2 3">
    <name type="scientific">Oculimacula yallundae</name>
    <dbReference type="NCBI Taxonomy" id="86028"/>
    <lineage>
        <taxon>Eukaryota</taxon>
        <taxon>Fungi</taxon>
        <taxon>Dikarya</taxon>
        <taxon>Ascomycota</taxon>
        <taxon>Pezizomycotina</taxon>
        <taxon>Leotiomycetes</taxon>
        <taxon>Helotiales</taxon>
        <taxon>Ploettnerulaceae</taxon>
        <taxon>Oculimacula</taxon>
    </lineage>
</organism>
<evidence type="ECO:0000256" key="1">
    <source>
        <dbReference type="SAM" id="MobiDB-lite"/>
    </source>
</evidence>
<feature type="compositionally biased region" description="Acidic residues" evidence="1">
    <location>
        <begin position="310"/>
        <end position="319"/>
    </location>
</feature>
<feature type="compositionally biased region" description="Low complexity" evidence="1">
    <location>
        <begin position="150"/>
        <end position="169"/>
    </location>
</feature>
<keyword evidence="3" id="KW-1185">Reference proteome</keyword>
<comment type="caution">
    <text evidence="2">The sequence shown here is derived from an EMBL/GenBank/DDBJ whole genome shotgun (WGS) entry which is preliminary data.</text>
</comment>
<dbReference type="PANTHER" id="PTHR28122">
    <property type="entry name" value="E3 UBIQUITIN-PROTEIN LIGASE SUBSTRATE RECEPTOR MMS22"/>
    <property type="match status" value="1"/>
</dbReference>
<reference evidence="2 3" key="1">
    <citation type="journal article" date="2024" name="Commun. Biol.">
        <title>Comparative genomic analysis of thermophilic fungi reveals convergent evolutionary adaptations and gene losses.</title>
        <authorList>
            <person name="Steindorff A.S."/>
            <person name="Aguilar-Pontes M.V."/>
            <person name="Robinson A.J."/>
            <person name="Andreopoulos B."/>
            <person name="LaButti K."/>
            <person name="Kuo A."/>
            <person name="Mondo S."/>
            <person name="Riley R."/>
            <person name="Otillar R."/>
            <person name="Haridas S."/>
            <person name="Lipzen A."/>
            <person name="Grimwood J."/>
            <person name="Schmutz J."/>
            <person name="Clum A."/>
            <person name="Reid I.D."/>
            <person name="Moisan M.C."/>
            <person name="Butler G."/>
            <person name="Nguyen T.T.M."/>
            <person name="Dewar K."/>
            <person name="Conant G."/>
            <person name="Drula E."/>
            <person name="Henrissat B."/>
            <person name="Hansel C."/>
            <person name="Singer S."/>
            <person name="Hutchinson M.I."/>
            <person name="de Vries R.P."/>
            <person name="Natvig D.O."/>
            <person name="Powell A.J."/>
            <person name="Tsang A."/>
            <person name="Grigoriev I.V."/>
        </authorList>
    </citation>
    <scope>NUCLEOTIDE SEQUENCE [LARGE SCALE GENOMIC DNA]</scope>
    <source>
        <strain evidence="2 3">CBS 494.80</strain>
    </source>
</reference>
<proteinExistence type="predicted"/>
<evidence type="ECO:0000313" key="2">
    <source>
        <dbReference type="EMBL" id="KAL2073557.1"/>
    </source>
</evidence>
<dbReference type="InterPro" id="IPR019021">
    <property type="entry name" value="Mms22"/>
</dbReference>
<sequence>MASWKEKGVVPDSDDEDASDSQNSTNLIGSLTEKVPRKDATLEDDEESQAGDENAEDYITNDDTLLPEGPSGEFEPAIERGLPLTRQESDEPHIEQTAVPLAASSSRRFKDPRLYWASDEEGTLINASASKPLHVVPTEEEISKSYVQITSPTSSPLSSPGQSQSPPLLDLDGIRGDARSPSRRSNEIVHSLPSAMVSPGMDLEFPSAARRTFRQRNAIQLHPYVVEQEKYRQTLQARGIAPMRIAYSSQESHRRSRGSSPASESQDINYDAGEGQQNDMDWDPPSSPPRPAEASQNNTLNGDTPPTNREEDDEFPDIDELLRNPPRLPQRPEAKPRPQKMPKVKHRLKTYSLKSKRPGISATQTQPVVQARQRDAIDDIFDVPASPPATSSPFGAPFRRRRSLSRTGSNSKEPSPNTSQGDLIPLGELPTPATSAVKPVPILLDSGLESEDPFASEAEKSASDLSSSDESIQLRKIKKKIRGVLPASHLRLDQKKVPKPIVHSMRDTESLSPVKESSRRGVALPRIRQNSQSPPVSTNARLAFLSDSGEDDENEEPGFIMADDPFELESIFEQSRLGVAVEDDRIDAMLPSKKRLSKGSSHPRKKRKSGSGLGVHTGSGSNNRQAKITDDLKKPRSHSSLSKHARGPLGLERDAHRHKAVTSRPRKPAAPRLGILDVMNPLNRDEKDLPKFIRVAARTARSRVGQGRQSPSKKFIRLANREDTQDVQSVLQDWREGKIAPKSRAPQPRRLAGHKSALRQIADNQQTKLPVLASDDWPQPPSSGLTARKVRKLVVSRRQQSIHSFVTKEMTPTQGRPRRQDNEAIPEQIHRVKIRNGHQHPARPAQLESTEIPYSELHSASTFKSTKKVLDALYRNTRRRPAPQTNLQLNRFLADDDIVRPSIETSNETLNDEEDEVELVQFSSRPAFRKKRIPQRVDAGAANYRQPSDPLILDYFAPTNAPIADENSKLLGLGKFGTKYPYHFDIFPLQPGIFFHRSTLIGSGRLAEVLGGTDLQRLPRSSLSVFKFADKIFNWRTWDENVSSEIGVCFDWLLDQVHAQQTSTPPTADANEAIAFVLDYVQYNVRFDGILDRHDFMSRMVEVLREFSSRLDTKRVIDQRQTRTAIEILSQCTLIIFNLLKAIRIQPESNSSIYDLEDILKSVASHCAAILVSDGFQKFRKLYDDLQYLSFRERGITGDEYAANGWLILIKVLGEARISRGSFWDITNVHLVTTPMKDITDAPFMEKLWYSIYTLLPMCEFDDYGVVQPGLRQIANFDNWSLPQQILKQVFALYKTNPRQPPGFNDYCRSLLHRCHYLMVEWGWWKCATIIGVLFDFFASHNLAHLRNEEAHASPQFLEQLDSDPSLAIEYGDQCFHMFLKILALGIKNLSKANDLKSIRNLVARVLPNHDRQYPKDEAIHTRDLAALRNHHDLLCTLFWASPPSQRPAVALIQELVIADRSHNEACLINIRSWENLARFMVTKNMNVESYKTLSLWQATFFSSLCQQYLDAEQEVRQQAEAFEKNNGQVMSESRITDTITANKRSMIIPMCRTINAMGNTIKAAKSSDMVRGALNCDVLSKALNPAIHTTIALSKQLISDCVVVLRNYMDQIKLQHPVVLPATSIPSREEESQDSLDLDIDWGRMELMIPLRQSIMDNLYPIIRRCLEAESEQGALFMSNLVDCWARLVAMVTEEGAMSLESFITRGPYSVFEDRRGNKSAQSYWPLFLASLLKNGKKLSDFQVPGFVIGIEWLLGLTTCQSITLPMQNLTAELQRQDYYLCTAIDLEGFDQILMIRSAIRRMSSILTDKTTDLDVGLQQKQTQRLFSDMLGEVMKSIQNHLESLEPGSEIHSYHLQVARVVVADIKSYASEFRPLTDFFIHPSTYYWPHDGDPSLYRAGLVAYCLRLEQQPDKTAFELYYYLHSGWTLALVSNRMDNFISCIRTGMKWWDFTKFMLSDFIPAIIDTGFQWAAWLLSSIFLPAISDRVISLLDNKDHKSAWVFESLLNILKMIMNETIIYARDHERTLHGVHPDHRGILAITFRFWFAIALPMRQYATRHSEDEERALEEVADPLSSFIYHTVNAFQTNDPFIHVPEGQFDVHRGKYTHRFKLHIIGDVKENWEFSNEDCFAVVVKTRSNELSPVTVSRESLREVLEGGLGRYECAYPNKEDVPLEKAKNVYIQELYV</sequence>
<feature type="region of interest" description="Disordered" evidence="1">
    <location>
        <begin position="248"/>
        <end position="434"/>
    </location>
</feature>
<dbReference type="Proteomes" id="UP001595075">
    <property type="component" value="Unassembled WGS sequence"/>
</dbReference>
<feature type="compositionally biased region" description="Basic residues" evidence="1">
    <location>
        <begin position="592"/>
        <end position="609"/>
    </location>
</feature>
<name>A0ABR4CUQ2_9HELO</name>
<dbReference type="PANTHER" id="PTHR28122:SF1">
    <property type="entry name" value="E3 UBIQUITIN-PROTEIN LIGASE SUBSTRATE RECEPTOR MMS22"/>
    <property type="match status" value="1"/>
</dbReference>